<dbReference type="Proteomes" id="UP000199068">
    <property type="component" value="Unassembled WGS sequence"/>
</dbReference>
<keyword evidence="1" id="KW-0812">Transmembrane</keyword>
<protein>
    <submittedName>
        <fullName evidence="2">Uncharacterized protein</fullName>
    </submittedName>
</protein>
<evidence type="ECO:0000313" key="2">
    <source>
        <dbReference type="EMBL" id="SDL30758.1"/>
    </source>
</evidence>
<proteinExistence type="predicted"/>
<gene>
    <name evidence="2" type="ORF">SAMN04515677_101450</name>
</gene>
<organism evidence="2 3">
    <name type="scientific">Romboutsia lituseburensis DSM 797</name>
    <dbReference type="NCBI Taxonomy" id="1121325"/>
    <lineage>
        <taxon>Bacteria</taxon>
        <taxon>Bacillati</taxon>
        <taxon>Bacillota</taxon>
        <taxon>Clostridia</taxon>
        <taxon>Peptostreptococcales</taxon>
        <taxon>Peptostreptococcaceae</taxon>
        <taxon>Romboutsia</taxon>
    </lineage>
</organism>
<name>A0A1G9IZS9_9FIRM</name>
<dbReference type="RefSeq" id="WP_092722425.1">
    <property type="nucleotide sequence ID" value="NZ_FNGW01000001.1"/>
</dbReference>
<reference evidence="2 3" key="1">
    <citation type="submission" date="2016-10" db="EMBL/GenBank/DDBJ databases">
        <authorList>
            <person name="de Groot N.N."/>
        </authorList>
    </citation>
    <scope>NUCLEOTIDE SEQUENCE [LARGE SCALE GENOMIC DNA]</scope>
    <source>
        <strain evidence="2 3">DSM 797</strain>
    </source>
</reference>
<evidence type="ECO:0000313" key="3">
    <source>
        <dbReference type="Proteomes" id="UP000199068"/>
    </source>
</evidence>
<dbReference type="EMBL" id="FNGW01000001">
    <property type="protein sequence ID" value="SDL30758.1"/>
    <property type="molecule type" value="Genomic_DNA"/>
</dbReference>
<dbReference type="AlphaFoldDB" id="A0A1G9IZS9"/>
<keyword evidence="1" id="KW-0472">Membrane</keyword>
<keyword evidence="1" id="KW-1133">Transmembrane helix</keyword>
<feature type="transmembrane region" description="Helical" evidence="1">
    <location>
        <begin position="7"/>
        <end position="25"/>
    </location>
</feature>
<keyword evidence="3" id="KW-1185">Reference proteome</keyword>
<dbReference type="STRING" id="1121325.SAMN04515677_101450"/>
<evidence type="ECO:0000256" key="1">
    <source>
        <dbReference type="SAM" id="Phobius"/>
    </source>
</evidence>
<accession>A0A1G9IZS9</accession>
<sequence length="61" mass="7072">MTKLIDTIMILIDIALIFYFFNYAVSTTDMATRLISCAAVTMEISFIIRHFKIIKKSKEVH</sequence>